<sequence length="100" mass="11202">MLNATNVDEVAVAARPLLEFTSMATSKVLRRPMASVGRRSGVATAWQLVCQGDFEARHDVRDHVTDLVAVTMWKRLAQRVPLRDGHDEHSDQVRHRRGSG</sequence>
<keyword evidence="3" id="KW-1185">Reference proteome</keyword>
<dbReference type="Proteomes" id="UP001632037">
    <property type="component" value="Unassembled WGS sequence"/>
</dbReference>
<protein>
    <submittedName>
        <fullName evidence="2">Uncharacterized protein</fullName>
    </submittedName>
</protein>
<dbReference type="EMBL" id="JBIMZQ010000001">
    <property type="protein sequence ID" value="KAL3674656.1"/>
    <property type="molecule type" value="Genomic_DNA"/>
</dbReference>
<name>A0ABD3G7T1_9STRA</name>
<evidence type="ECO:0000313" key="2">
    <source>
        <dbReference type="EMBL" id="KAL3674656.1"/>
    </source>
</evidence>
<organism evidence="2 3">
    <name type="scientific">Phytophthora oleae</name>
    <dbReference type="NCBI Taxonomy" id="2107226"/>
    <lineage>
        <taxon>Eukaryota</taxon>
        <taxon>Sar</taxon>
        <taxon>Stramenopiles</taxon>
        <taxon>Oomycota</taxon>
        <taxon>Peronosporomycetes</taxon>
        <taxon>Peronosporales</taxon>
        <taxon>Peronosporaceae</taxon>
        <taxon>Phytophthora</taxon>
    </lineage>
</organism>
<feature type="region of interest" description="Disordered" evidence="1">
    <location>
        <begin position="81"/>
        <end position="100"/>
    </location>
</feature>
<reference evidence="2 3" key="1">
    <citation type="submission" date="2024-09" db="EMBL/GenBank/DDBJ databases">
        <title>Genome sequencing and assembly of Phytophthora oleae, isolate VK10A, causative agent of rot of olive drupes.</title>
        <authorList>
            <person name="Conti Taguali S."/>
            <person name="Riolo M."/>
            <person name="La Spada F."/>
            <person name="Cacciola S.O."/>
            <person name="Dionisio G."/>
        </authorList>
    </citation>
    <scope>NUCLEOTIDE SEQUENCE [LARGE SCALE GENOMIC DNA]</scope>
    <source>
        <strain evidence="2 3">VK10A</strain>
    </source>
</reference>
<feature type="compositionally biased region" description="Basic and acidic residues" evidence="1">
    <location>
        <begin position="81"/>
        <end position="93"/>
    </location>
</feature>
<evidence type="ECO:0000256" key="1">
    <source>
        <dbReference type="SAM" id="MobiDB-lite"/>
    </source>
</evidence>
<evidence type="ECO:0000313" key="3">
    <source>
        <dbReference type="Proteomes" id="UP001632037"/>
    </source>
</evidence>
<gene>
    <name evidence="2" type="ORF">V7S43_000596</name>
</gene>
<comment type="caution">
    <text evidence="2">The sequence shown here is derived from an EMBL/GenBank/DDBJ whole genome shotgun (WGS) entry which is preliminary data.</text>
</comment>
<proteinExistence type="predicted"/>
<dbReference type="AlphaFoldDB" id="A0ABD3G7T1"/>
<accession>A0ABD3G7T1</accession>